<evidence type="ECO:0000313" key="1">
    <source>
        <dbReference type="EMBL" id="KAL0009944.1"/>
    </source>
</evidence>
<gene>
    <name evidence="1" type="ORF">SO802_005052</name>
</gene>
<comment type="caution">
    <text evidence="1">The sequence shown here is derived from an EMBL/GenBank/DDBJ whole genome shotgun (WGS) entry which is preliminary data.</text>
</comment>
<accession>A0AAW2DIF2</accession>
<keyword evidence="2" id="KW-1185">Reference proteome</keyword>
<organism evidence="1 2">
    <name type="scientific">Lithocarpus litseifolius</name>
    <dbReference type="NCBI Taxonomy" id="425828"/>
    <lineage>
        <taxon>Eukaryota</taxon>
        <taxon>Viridiplantae</taxon>
        <taxon>Streptophyta</taxon>
        <taxon>Embryophyta</taxon>
        <taxon>Tracheophyta</taxon>
        <taxon>Spermatophyta</taxon>
        <taxon>Magnoliopsida</taxon>
        <taxon>eudicotyledons</taxon>
        <taxon>Gunneridae</taxon>
        <taxon>Pentapetalae</taxon>
        <taxon>rosids</taxon>
        <taxon>fabids</taxon>
        <taxon>Fagales</taxon>
        <taxon>Fagaceae</taxon>
        <taxon>Lithocarpus</taxon>
    </lineage>
</organism>
<evidence type="ECO:0000313" key="2">
    <source>
        <dbReference type="Proteomes" id="UP001459277"/>
    </source>
</evidence>
<dbReference type="AlphaFoldDB" id="A0AAW2DIF2"/>
<sequence>MDFDLVGLWWVSGGDRGRSVVEIGVELAIWCGGNQRGAMSVNSRSDWKGDVWAGSITKLQKGGSGFQDVLQLVEYLMDRLSTDEMELFWVQSWLIWNQRNCVLYGGQLKNPKILNKRAEEFLQEFKQTQVHLTMSPMEQPSGEVWQPPPSMVYK</sequence>
<reference evidence="1 2" key="1">
    <citation type="submission" date="2024-01" db="EMBL/GenBank/DDBJ databases">
        <title>A telomere-to-telomere, gap-free genome of sweet tea (Lithocarpus litseifolius).</title>
        <authorList>
            <person name="Zhou J."/>
        </authorList>
    </citation>
    <scope>NUCLEOTIDE SEQUENCE [LARGE SCALE GENOMIC DNA]</scope>
    <source>
        <strain evidence="1">Zhou-2022a</strain>
        <tissue evidence="1">Leaf</tissue>
    </source>
</reference>
<name>A0AAW2DIF2_9ROSI</name>
<dbReference type="EMBL" id="JAZDWU010000002">
    <property type="protein sequence ID" value="KAL0009944.1"/>
    <property type="molecule type" value="Genomic_DNA"/>
</dbReference>
<protein>
    <submittedName>
        <fullName evidence="1">Uncharacterized protein</fullName>
    </submittedName>
</protein>
<proteinExistence type="predicted"/>
<dbReference type="Proteomes" id="UP001459277">
    <property type="component" value="Unassembled WGS sequence"/>
</dbReference>